<dbReference type="AlphaFoldDB" id="A0AA36ISL5"/>
<feature type="region of interest" description="Disordered" evidence="2">
    <location>
        <begin position="35"/>
        <end position="78"/>
    </location>
</feature>
<keyword evidence="1" id="KW-0175">Coiled coil</keyword>
<evidence type="ECO:0000256" key="3">
    <source>
        <dbReference type="SAM" id="Phobius"/>
    </source>
</evidence>
<name>A0AA36ISL5_9DINO</name>
<evidence type="ECO:0000256" key="1">
    <source>
        <dbReference type="SAM" id="Coils"/>
    </source>
</evidence>
<dbReference type="EMBL" id="CAUJNA010002480">
    <property type="protein sequence ID" value="CAJ1393128.1"/>
    <property type="molecule type" value="Genomic_DNA"/>
</dbReference>
<sequence>MEDVIQQRFRDLEHELQKVQERLSVLEDRGIILEETEDNGHAEAVAEASDEPKKKPQKSEKSLKSLQSEKSEKSEKEPKVDGQGVLEVYVDESVWSVFFVVGLERSVFNGFLDSFIAGLLTLVNLVVQILFLGVILSEDFLGEPFESKKSAARLWRSFVAHDARHLDLAGTSLASRVCGQDGALIVANAQASLVEEINSYLNLQPDQFNTDGFRPGAVLCMLCILIWSVFVIRELRTYLHSFLGLLTLRRGGLSVLTQGSEIVSYQRLGLLILVHLCRVVMAIWLLYAGILWLASTTSIADLILNCVALEVIFEVDALLFAALMPMETRFSLRKLKPMRISYTRARSQLEALLGVVVLVATLFVAYTHLVAPLEQTMLEVKHELCGGNAAFVVSYSEDTQVARGVVTTPSRDLDLRTVSQTVVDDYKFSDSSQYIWFSATLKQFQAESARSVVEEVQSTPICWETDVFQPTGKAAGDVLLVSVADVRLNAAELALGQVDSSNQSLSMRERLLSRCHAMRSFCDDYEGRLLRMLCGATCCQDARASFWYKVEALGCSQLCPVQVSASECVDVSKDHPNWHKAWDEYVPALSHHFGEDVSAGGVGPQIQQIVSFMKSVGCPALLQLDMEVITGARWCQGHSLLFRPLTFFCPQTCGCLDNATATAHCPACA</sequence>
<feature type="transmembrane region" description="Helical" evidence="3">
    <location>
        <begin position="115"/>
        <end position="136"/>
    </location>
</feature>
<feature type="transmembrane region" description="Helical" evidence="3">
    <location>
        <begin position="268"/>
        <end position="290"/>
    </location>
</feature>
<keyword evidence="3" id="KW-0812">Transmembrane</keyword>
<feature type="transmembrane region" description="Helical" evidence="3">
    <location>
        <begin position="302"/>
        <end position="326"/>
    </location>
</feature>
<evidence type="ECO:0000256" key="2">
    <source>
        <dbReference type="SAM" id="MobiDB-lite"/>
    </source>
</evidence>
<evidence type="ECO:0000313" key="4">
    <source>
        <dbReference type="EMBL" id="CAJ1393128.1"/>
    </source>
</evidence>
<keyword evidence="5" id="KW-1185">Reference proteome</keyword>
<reference evidence="4" key="1">
    <citation type="submission" date="2023-08" db="EMBL/GenBank/DDBJ databases">
        <authorList>
            <person name="Chen Y."/>
            <person name="Shah S."/>
            <person name="Dougan E. K."/>
            <person name="Thang M."/>
            <person name="Chan C."/>
        </authorList>
    </citation>
    <scope>NUCLEOTIDE SEQUENCE</scope>
</reference>
<proteinExistence type="predicted"/>
<keyword evidence="3" id="KW-0472">Membrane</keyword>
<feature type="transmembrane region" description="Helical" evidence="3">
    <location>
        <begin position="347"/>
        <end position="369"/>
    </location>
</feature>
<keyword evidence="3" id="KW-1133">Transmembrane helix</keyword>
<dbReference type="Proteomes" id="UP001178507">
    <property type="component" value="Unassembled WGS sequence"/>
</dbReference>
<comment type="caution">
    <text evidence="4">The sequence shown here is derived from an EMBL/GenBank/DDBJ whole genome shotgun (WGS) entry which is preliminary data.</text>
</comment>
<accession>A0AA36ISL5</accession>
<feature type="compositionally biased region" description="Basic and acidic residues" evidence="2">
    <location>
        <begin position="50"/>
        <end position="78"/>
    </location>
</feature>
<organism evidence="4 5">
    <name type="scientific">Effrenium voratum</name>
    <dbReference type="NCBI Taxonomy" id="2562239"/>
    <lineage>
        <taxon>Eukaryota</taxon>
        <taxon>Sar</taxon>
        <taxon>Alveolata</taxon>
        <taxon>Dinophyceae</taxon>
        <taxon>Suessiales</taxon>
        <taxon>Symbiodiniaceae</taxon>
        <taxon>Effrenium</taxon>
    </lineage>
</organism>
<protein>
    <submittedName>
        <fullName evidence="4">Uncharacterized protein</fullName>
    </submittedName>
</protein>
<gene>
    <name evidence="4" type="ORF">EVOR1521_LOCUS18061</name>
</gene>
<feature type="transmembrane region" description="Helical" evidence="3">
    <location>
        <begin position="213"/>
        <end position="232"/>
    </location>
</feature>
<evidence type="ECO:0000313" key="5">
    <source>
        <dbReference type="Proteomes" id="UP001178507"/>
    </source>
</evidence>
<feature type="coiled-coil region" evidence="1">
    <location>
        <begin position="2"/>
        <end position="29"/>
    </location>
</feature>